<evidence type="ECO:0000313" key="2">
    <source>
        <dbReference type="EMBL" id="CAA9571982.1"/>
    </source>
</evidence>
<dbReference type="AlphaFoldDB" id="A0A6J4VAL3"/>
<sequence length="49" mass="5461">APIGRRLPTYGPRSTEPRRGGAGREVGPARVAAWSGSEEARWSWSRRRL</sequence>
<feature type="region of interest" description="Disordered" evidence="1">
    <location>
        <begin position="1"/>
        <end position="32"/>
    </location>
</feature>
<protein>
    <submittedName>
        <fullName evidence="2">Uncharacterized protein</fullName>
    </submittedName>
</protein>
<feature type="non-terminal residue" evidence="2">
    <location>
        <position position="49"/>
    </location>
</feature>
<feature type="non-terminal residue" evidence="2">
    <location>
        <position position="1"/>
    </location>
</feature>
<proteinExistence type="predicted"/>
<name>A0A6J4VAL3_9BACT</name>
<accession>A0A6J4VAL3</accession>
<evidence type="ECO:0000256" key="1">
    <source>
        <dbReference type="SAM" id="MobiDB-lite"/>
    </source>
</evidence>
<reference evidence="2" key="1">
    <citation type="submission" date="2020-02" db="EMBL/GenBank/DDBJ databases">
        <authorList>
            <person name="Meier V. D."/>
        </authorList>
    </citation>
    <scope>NUCLEOTIDE SEQUENCE</scope>
    <source>
        <strain evidence="2">AVDCRST_MAG49</strain>
    </source>
</reference>
<organism evidence="2">
    <name type="scientific">uncultured Thermomicrobiales bacterium</name>
    <dbReference type="NCBI Taxonomy" id="1645740"/>
    <lineage>
        <taxon>Bacteria</taxon>
        <taxon>Pseudomonadati</taxon>
        <taxon>Thermomicrobiota</taxon>
        <taxon>Thermomicrobia</taxon>
        <taxon>Thermomicrobiales</taxon>
        <taxon>environmental samples</taxon>
    </lineage>
</organism>
<dbReference type="EMBL" id="CADCWG010000260">
    <property type="protein sequence ID" value="CAA9571982.1"/>
    <property type="molecule type" value="Genomic_DNA"/>
</dbReference>
<gene>
    <name evidence="2" type="ORF">AVDCRST_MAG49-3720</name>
</gene>